<dbReference type="GO" id="GO:0016780">
    <property type="term" value="F:phosphotransferase activity, for other substituted phosphate groups"/>
    <property type="evidence" value="ECO:0007669"/>
    <property type="project" value="InterPro"/>
</dbReference>
<feature type="transmembrane region" description="Helical" evidence="1">
    <location>
        <begin position="186"/>
        <end position="207"/>
    </location>
</feature>
<protein>
    <recommendedName>
        <fullName evidence="3">CDP-diacylglycerol--serine O-phosphatidyltransferase</fullName>
    </recommendedName>
</protein>
<feature type="transmembrane region" description="Helical" evidence="1">
    <location>
        <begin position="133"/>
        <end position="150"/>
    </location>
</feature>
<dbReference type="InterPro" id="IPR043130">
    <property type="entry name" value="CDP-OH_PTrfase_TM_dom"/>
</dbReference>
<dbReference type="AlphaFoldDB" id="A0A645ANW6"/>
<accession>A0A645ANW6</accession>
<dbReference type="InterPro" id="IPR000462">
    <property type="entry name" value="CDP-OH_P_trans"/>
</dbReference>
<dbReference type="GO" id="GO:0008654">
    <property type="term" value="P:phospholipid biosynthetic process"/>
    <property type="evidence" value="ECO:0007669"/>
    <property type="project" value="InterPro"/>
</dbReference>
<feature type="transmembrane region" description="Helical" evidence="1">
    <location>
        <begin position="7"/>
        <end position="27"/>
    </location>
</feature>
<feature type="transmembrane region" description="Helical" evidence="1">
    <location>
        <begin position="96"/>
        <end position="112"/>
    </location>
</feature>
<organism evidence="2">
    <name type="scientific">bioreactor metagenome</name>
    <dbReference type="NCBI Taxonomy" id="1076179"/>
    <lineage>
        <taxon>unclassified sequences</taxon>
        <taxon>metagenomes</taxon>
        <taxon>ecological metagenomes</taxon>
    </lineage>
</organism>
<sequence>MVGIYNYTVLMTYFGVVSAVVGIGLAMYGRTSMAIVCLMISGFCDLFDGSIAKTRKRNEQEKKFGIQIDSLADMICFGVLPAAIGFSIGLTKWYEAAVLVLFVLAALIRLAYYNVTEDELQFNEKTSRQYYDGLPVTTVALLIPLIYTLRPVMKNGFLLLYVICLLMTAVAFLTKFKVRKLGLKGMIAAACCGAVVLVFLIIGWNTVGSAL</sequence>
<feature type="transmembrane region" description="Helical" evidence="1">
    <location>
        <begin position="71"/>
        <end position="90"/>
    </location>
</feature>
<reference evidence="2" key="1">
    <citation type="submission" date="2019-08" db="EMBL/GenBank/DDBJ databases">
        <authorList>
            <person name="Kucharzyk K."/>
            <person name="Murdoch R.W."/>
            <person name="Higgins S."/>
            <person name="Loffler F."/>
        </authorList>
    </citation>
    <scope>NUCLEOTIDE SEQUENCE</scope>
</reference>
<name>A0A645ANW6_9ZZZZ</name>
<keyword evidence="1" id="KW-0812">Transmembrane</keyword>
<proteinExistence type="predicted"/>
<dbReference type="EMBL" id="VSSQ01014810">
    <property type="protein sequence ID" value="MPM54458.1"/>
    <property type="molecule type" value="Genomic_DNA"/>
</dbReference>
<dbReference type="Pfam" id="PF01066">
    <property type="entry name" value="CDP-OH_P_transf"/>
    <property type="match status" value="1"/>
</dbReference>
<evidence type="ECO:0000256" key="1">
    <source>
        <dbReference type="SAM" id="Phobius"/>
    </source>
</evidence>
<evidence type="ECO:0000313" key="2">
    <source>
        <dbReference type="EMBL" id="MPM54458.1"/>
    </source>
</evidence>
<comment type="caution">
    <text evidence="2">The sequence shown here is derived from an EMBL/GenBank/DDBJ whole genome shotgun (WGS) entry which is preliminary data.</text>
</comment>
<evidence type="ECO:0008006" key="3">
    <source>
        <dbReference type="Google" id="ProtNLM"/>
    </source>
</evidence>
<gene>
    <name evidence="2" type="ORF">SDC9_101236</name>
</gene>
<dbReference type="Gene3D" id="1.20.120.1760">
    <property type="match status" value="1"/>
</dbReference>
<dbReference type="GO" id="GO:0016020">
    <property type="term" value="C:membrane"/>
    <property type="evidence" value="ECO:0007669"/>
    <property type="project" value="InterPro"/>
</dbReference>
<keyword evidence="1" id="KW-1133">Transmembrane helix</keyword>
<feature type="transmembrane region" description="Helical" evidence="1">
    <location>
        <begin position="156"/>
        <end position="174"/>
    </location>
</feature>
<keyword evidence="1" id="KW-0472">Membrane</keyword>